<evidence type="ECO:0000256" key="1">
    <source>
        <dbReference type="ARBA" id="ARBA00022842"/>
    </source>
</evidence>
<protein>
    <recommendedName>
        <fullName evidence="6">Cation-transporting P-type ATPase C-terminal domain-containing protein</fullName>
    </recommendedName>
</protein>
<dbReference type="OrthoDB" id="3352408at2759"/>
<evidence type="ECO:0000313" key="5">
    <source>
        <dbReference type="Proteomes" id="UP000507245"/>
    </source>
</evidence>
<dbReference type="EMBL" id="CAEKDK010000001">
    <property type="protein sequence ID" value="CAB4261605.1"/>
    <property type="molecule type" value="Genomic_DNA"/>
</dbReference>
<dbReference type="PANTHER" id="PTHR24093:SF434">
    <property type="entry name" value="CALCIUM-TRANSPORTING ATPASE 13, PLASMA MEMBRANE-TYPE-RELATED"/>
    <property type="match status" value="1"/>
</dbReference>
<evidence type="ECO:0000313" key="3">
    <source>
        <dbReference type="EMBL" id="CAB4292140.1"/>
    </source>
</evidence>
<evidence type="ECO:0000313" key="4">
    <source>
        <dbReference type="Proteomes" id="UP000507222"/>
    </source>
</evidence>
<dbReference type="Proteomes" id="UP000507245">
    <property type="component" value="Unassembled WGS sequence"/>
</dbReference>
<keyword evidence="1" id="KW-0460">Magnesium</keyword>
<organism evidence="2 4">
    <name type="scientific">Prunus armeniaca</name>
    <name type="common">Apricot</name>
    <name type="synonym">Armeniaca vulgaris</name>
    <dbReference type="NCBI Taxonomy" id="36596"/>
    <lineage>
        <taxon>Eukaryota</taxon>
        <taxon>Viridiplantae</taxon>
        <taxon>Streptophyta</taxon>
        <taxon>Embryophyta</taxon>
        <taxon>Tracheophyta</taxon>
        <taxon>Spermatophyta</taxon>
        <taxon>Magnoliopsida</taxon>
        <taxon>eudicotyledons</taxon>
        <taxon>Gunneridae</taxon>
        <taxon>Pentapetalae</taxon>
        <taxon>rosids</taxon>
        <taxon>fabids</taxon>
        <taxon>Rosales</taxon>
        <taxon>Rosaceae</taxon>
        <taxon>Amygdaloideae</taxon>
        <taxon>Amygdaleae</taxon>
        <taxon>Prunus</taxon>
    </lineage>
</organism>
<dbReference type="SUPFAM" id="SSF56784">
    <property type="entry name" value="HAD-like"/>
    <property type="match status" value="1"/>
</dbReference>
<dbReference type="GO" id="GO:0005886">
    <property type="term" value="C:plasma membrane"/>
    <property type="evidence" value="ECO:0007669"/>
    <property type="project" value="TreeGrafter"/>
</dbReference>
<dbReference type="Proteomes" id="UP000507222">
    <property type="component" value="Unassembled WGS sequence"/>
</dbReference>
<dbReference type="PANTHER" id="PTHR24093">
    <property type="entry name" value="CATION TRANSPORTING ATPASE"/>
    <property type="match status" value="1"/>
</dbReference>
<dbReference type="InterPro" id="IPR036412">
    <property type="entry name" value="HAD-like_sf"/>
</dbReference>
<evidence type="ECO:0008006" key="6">
    <source>
        <dbReference type="Google" id="ProtNLM"/>
    </source>
</evidence>
<dbReference type="Gene3D" id="1.20.1110.10">
    <property type="entry name" value="Calcium-transporting ATPase, transmembrane domain"/>
    <property type="match status" value="1"/>
</dbReference>
<dbReference type="AlphaFoldDB" id="A0A6J5TF54"/>
<gene>
    <name evidence="2" type="ORF">CURHAP_LOCUS353</name>
    <name evidence="3" type="ORF">ORAREDHAP_LOCUS283</name>
</gene>
<name>A0A6J5TF54_PRUAR</name>
<dbReference type="GO" id="GO:0005388">
    <property type="term" value="F:P-type calcium transporter activity"/>
    <property type="evidence" value="ECO:0007669"/>
    <property type="project" value="TreeGrafter"/>
</dbReference>
<reference evidence="2 4" key="2">
    <citation type="submission" date="2020-05" db="EMBL/GenBank/DDBJ databases">
        <authorList>
            <person name="Campoy J."/>
            <person name="Schneeberger K."/>
            <person name="Spophaly S."/>
        </authorList>
    </citation>
    <scope>NUCLEOTIDE SEQUENCE [LARGE SCALE GENOMIC DNA]</scope>
    <source>
        <strain evidence="2">PruArmRojPasFocal</strain>
    </source>
</reference>
<keyword evidence="5" id="KW-1185">Reference proteome</keyword>
<sequence>MGIQGTEVAKESSDSVIMDDNFASVATVLKWGRCVYNNIQKFIQFQLTVNVATLVINFVAAVSAVEGNHPRAPISILKEGSPQAGCIGVE</sequence>
<accession>A0A6J5TF54</accession>
<evidence type="ECO:0000313" key="2">
    <source>
        <dbReference type="EMBL" id="CAB4261605.1"/>
    </source>
</evidence>
<dbReference type="EMBL" id="CAEKKB010000001">
    <property type="protein sequence ID" value="CAB4292140.1"/>
    <property type="molecule type" value="Genomic_DNA"/>
</dbReference>
<proteinExistence type="predicted"/>
<reference evidence="5" key="1">
    <citation type="journal article" date="2020" name="Genome Biol.">
        <title>Gamete binning: chromosome-level and haplotype-resolved genome assembly enabled by high-throughput single-cell sequencing of gamete genomes.</title>
        <authorList>
            <person name="Campoy J.A."/>
            <person name="Sun H."/>
            <person name="Goel M."/>
            <person name="Jiao W.-B."/>
            <person name="Folz-Donahue K."/>
            <person name="Wang N."/>
            <person name="Rubio M."/>
            <person name="Liu C."/>
            <person name="Kukat C."/>
            <person name="Ruiz D."/>
            <person name="Huettel B."/>
            <person name="Schneeberger K."/>
        </authorList>
    </citation>
    <scope>NUCLEOTIDE SEQUENCE [LARGE SCALE GENOMIC DNA]</scope>
    <source>
        <strain evidence="5">cv. Rojo Pasion</strain>
    </source>
</reference>